<dbReference type="AlphaFoldDB" id="A0A1D3JRQ7"/>
<name>A0A1D3JRQ7_PSEVE</name>
<gene>
    <name evidence="3" type="ORF">PVE_R1G0763</name>
</gene>
<accession>A0A1D3JRQ7</accession>
<feature type="transmembrane region" description="Helical" evidence="1">
    <location>
        <begin position="158"/>
        <end position="178"/>
    </location>
</feature>
<keyword evidence="1" id="KW-1133">Transmembrane helix</keyword>
<dbReference type="EMBL" id="LT599583">
    <property type="protein sequence ID" value="SBW78651.1"/>
    <property type="molecule type" value="Genomic_DNA"/>
</dbReference>
<dbReference type="InterPro" id="IPR037185">
    <property type="entry name" value="EmrE-like"/>
</dbReference>
<dbReference type="Pfam" id="PF00892">
    <property type="entry name" value="EamA"/>
    <property type="match status" value="1"/>
</dbReference>
<keyword evidence="1" id="KW-0812">Transmembrane</keyword>
<feature type="transmembrane region" description="Helical" evidence="1">
    <location>
        <begin position="288"/>
        <end position="310"/>
    </location>
</feature>
<dbReference type="InterPro" id="IPR000620">
    <property type="entry name" value="EamA_dom"/>
</dbReference>
<evidence type="ECO:0000259" key="2">
    <source>
        <dbReference type="Pfam" id="PF00892"/>
    </source>
</evidence>
<sequence>MNTSAHPFALGVFFAVFATLCWGSNFIVPYVTGNYSIFDFLAVKFMIVGVIGVVWMFVDRTSVRELTLPMRTVALTLGAIGYLGYSVCIACGVKISGPVLTPAFIAVVPVMLALLGNAQNKILAWRKLALPLSMLVFGLLLINVMANDTPLASQGTAVFGVLFSVCAVAFWLAFSVLNQKGLSKIPAHSTSAWTGLMMVGSALGMLLVMPLGYAFNLFEMPSQGANFANAGGLYVWAFLIAILSSVLGAWAWNKASRYLPMVLSGQLIALESLFATLFGLLFEQRLPTLYETLGMTAVLTGAMLAIRMIFASHEMGRDKLTAS</sequence>
<feature type="transmembrane region" description="Helical" evidence="1">
    <location>
        <begin position="70"/>
        <end position="93"/>
    </location>
</feature>
<feature type="transmembrane region" description="Helical" evidence="1">
    <location>
        <begin position="99"/>
        <end position="116"/>
    </location>
</feature>
<evidence type="ECO:0000256" key="1">
    <source>
        <dbReference type="SAM" id="Phobius"/>
    </source>
</evidence>
<feature type="transmembrane region" description="Helical" evidence="1">
    <location>
        <begin position="259"/>
        <end position="282"/>
    </location>
</feature>
<evidence type="ECO:0000313" key="3">
    <source>
        <dbReference type="EMBL" id="SBW78651.1"/>
    </source>
</evidence>
<protein>
    <recommendedName>
        <fullName evidence="2">EamA domain-containing protein</fullName>
    </recommendedName>
</protein>
<reference evidence="4" key="1">
    <citation type="submission" date="2016-07" db="EMBL/GenBank/DDBJ databases">
        <authorList>
            <person name="Florea S."/>
            <person name="Webb J.S."/>
            <person name="Jaromczyk J."/>
            <person name="Schardl C.L."/>
        </authorList>
    </citation>
    <scope>NUCLEOTIDE SEQUENCE [LARGE SCALE GENOMIC DNA]</scope>
    <source>
        <strain evidence="4">1YdBTEX2</strain>
    </source>
</reference>
<feature type="transmembrane region" description="Helical" evidence="1">
    <location>
        <begin position="33"/>
        <end position="58"/>
    </location>
</feature>
<feature type="transmembrane region" description="Helical" evidence="1">
    <location>
        <begin position="128"/>
        <end position="146"/>
    </location>
</feature>
<proteinExistence type="predicted"/>
<feature type="domain" description="EamA" evidence="2">
    <location>
        <begin position="159"/>
        <end position="306"/>
    </location>
</feature>
<dbReference type="Proteomes" id="UP000245431">
    <property type="component" value="Chromosome PVE_r1"/>
</dbReference>
<dbReference type="SUPFAM" id="SSF103481">
    <property type="entry name" value="Multidrug resistance efflux transporter EmrE"/>
    <property type="match status" value="1"/>
</dbReference>
<organism evidence="3 4">
    <name type="scientific">Pseudomonas veronii 1YdBTEX2</name>
    <dbReference type="NCBI Taxonomy" id="1295141"/>
    <lineage>
        <taxon>Bacteria</taxon>
        <taxon>Pseudomonadati</taxon>
        <taxon>Pseudomonadota</taxon>
        <taxon>Gammaproteobacteria</taxon>
        <taxon>Pseudomonadales</taxon>
        <taxon>Pseudomonadaceae</taxon>
        <taxon>Pseudomonas</taxon>
    </lineage>
</organism>
<feature type="transmembrane region" description="Helical" evidence="1">
    <location>
        <begin position="233"/>
        <end position="252"/>
    </location>
</feature>
<evidence type="ECO:0000313" key="4">
    <source>
        <dbReference type="Proteomes" id="UP000245431"/>
    </source>
</evidence>
<dbReference type="GO" id="GO:0016020">
    <property type="term" value="C:membrane"/>
    <property type="evidence" value="ECO:0007669"/>
    <property type="project" value="InterPro"/>
</dbReference>
<feature type="transmembrane region" description="Helical" evidence="1">
    <location>
        <begin position="190"/>
        <end position="213"/>
    </location>
</feature>
<keyword evidence="1" id="KW-0472">Membrane</keyword>
<dbReference type="RefSeq" id="WP_017844454.1">
    <property type="nucleotide sequence ID" value="NZ_AOUH01000004.1"/>
</dbReference>